<dbReference type="EMBL" id="CZQC01000011">
    <property type="protein sequence ID" value="CUS40335.1"/>
    <property type="molecule type" value="Genomic_DNA"/>
</dbReference>
<organism evidence="1">
    <name type="scientific">hydrothermal vent metagenome</name>
    <dbReference type="NCBI Taxonomy" id="652676"/>
    <lineage>
        <taxon>unclassified sequences</taxon>
        <taxon>metagenomes</taxon>
        <taxon>ecological metagenomes</taxon>
    </lineage>
</organism>
<accession>A0A160T8F1</accession>
<name>A0A160T8F1_9ZZZZ</name>
<reference evidence="1" key="1">
    <citation type="submission" date="2015-10" db="EMBL/GenBank/DDBJ databases">
        <authorList>
            <person name="Gilbert D.G."/>
        </authorList>
    </citation>
    <scope>NUCLEOTIDE SEQUENCE</scope>
</reference>
<dbReference type="AlphaFoldDB" id="A0A160T8F1"/>
<protein>
    <submittedName>
        <fullName evidence="1">Uncharacterized protein</fullName>
    </submittedName>
</protein>
<sequence>MAKPRIVKKQHSRLLGDFLIDCSQDAAWTDKLKNLTLEGKLDTAVDGFPAEFLGFCPEAEYLKLQYCIERVELADVPRAASCWWPVDENTHYYVCYPAQFPQTTVFMAMDFDEHGACCN</sequence>
<gene>
    <name evidence="1" type="ORF">MGWOODY_Tha2051</name>
</gene>
<evidence type="ECO:0000313" key="1">
    <source>
        <dbReference type="EMBL" id="CUS40335.1"/>
    </source>
</evidence>
<proteinExistence type="predicted"/>